<evidence type="ECO:0000256" key="1">
    <source>
        <dbReference type="RuleBase" id="RU362039"/>
    </source>
</evidence>
<dbReference type="InterPro" id="IPR024654">
    <property type="entry name" value="Calcineurin-like_PHP_lpxH"/>
</dbReference>
<protein>
    <recommendedName>
        <fullName evidence="1">Phosphoesterase</fullName>
        <ecNumber evidence="1">3.1.4.-</ecNumber>
    </recommendedName>
</protein>
<dbReference type="EMBL" id="NDWU01000005">
    <property type="protein sequence ID" value="PUA32997.1"/>
    <property type="molecule type" value="Genomic_DNA"/>
</dbReference>
<dbReference type="Pfam" id="PF12850">
    <property type="entry name" value="Metallophos_2"/>
    <property type="match status" value="1"/>
</dbReference>
<proteinExistence type="inferred from homology"/>
<dbReference type="GO" id="GO:0046872">
    <property type="term" value="F:metal ion binding"/>
    <property type="evidence" value="ECO:0007669"/>
    <property type="project" value="UniProtKB-KW"/>
</dbReference>
<dbReference type="InterPro" id="IPR000979">
    <property type="entry name" value="Phosphodiesterase_MJ0936/Vps29"/>
</dbReference>
<feature type="domain" description="Calcineurin-like phosphoesterase" evidence="2">
    <location>
        <begin position="7"/>
        <end position="156"/>
    </location>
</feature>
<gene>
    <name evidence="3" type="ORF">B9J98_02655</name>
</gene>
<comment type="similarity">
    <text evidence="1">Belongs to the metallophosphoesterase superfamily. YfcE family.</text>
</comment>
<dbReference type="PANTHER" id="PTHR11124">
    <property type="entry name" value="VACUOLAR SORTING PROTEIN VPS29"/>
    <property type="match status" value="1"/>
</dbReference>
<keyword evidence="1" id="KW-0479">Metal-binding</keyword>
<comment type="cofactor">
    <cofactor evidence="1">
        <name>a divalent metal cation</name>
        <dbReference type="ChEBI" id="CHEBI:60240"/>
    </cofactor>
</comment>
<organism evidence="3 4">
    <name type="scientific">Candidatus Terraquivivens tikiterensis</name>
    <dbReference type="NCBI Taxonomy" id="1980982"/>
    <lineage>
        <taxon>Archaea</taxon>
        <taxon>Nitrososphaerota</taxon>
        <taxon>Candidatus Wolframiiraptoraceae</taxon>
        <taxon>Candidatus Terraquivivens</taxon>
    </lineage>
</organism>
<dbReference type="Proteomes" id="UP000244066">
    <property type="component" value="Unassembled WGS sequence"/>
</dbReference>
<name>A0A2R7Y6J8_9ARCH</name>
<dbReference type="SUPFAM" id="SSF56300">
    <property type="entry name" value="Metallo-dependent phosphatases"/>
    <property type="match status" value="1"/>
</dbReference>
<sequence>MKLVMIKVVVLSDSHTSSLDSLPSKILDELSGADWVIHAGDFTEDRLVKELKAHGNFKGVHGNMDSPSVKALLPETELFELGGFLVGVCHPAEGGPPIRIESRIRERFGSVNIIVYGHTHKPKKEVREGILYFNPGSATGAWPAPYASYGILEIREAVEAKIVRL</sequence>
<dbReference type="AlphaFoldDB" id="A0A2R7Y6J8"/>
<dbReference type="EC" id="3.1.4.-" evidence="1"/>
<accession>A0A2R7Y6J8</accession>
<dbReference type="GO" id="GO:0016787">
    <property type="term" value="F:hydrolase activity"/>
    <property type="evidence" value="ECO:0007669"/>
    <property type="project" value="UniProtKB-UniRule"/>
</dbReference>
<dbReference type="NCBIfam" id="TIGR00040">
    <property type="entry name" value="yfcE"/>
    <property type="match status" value="1"/>
</dbReference>
<evidence type="ECO:0000313" key="4">
    <source>
        <dbReference type="Proteomes" id="UP000244066"/>
    </source>
</evidence>
<evidence type="ECO:0000259" key="2">
    <source>
        <dbReference type="Pfam" id="PF12850"/>
    </source>
</evidence>
<dbReference type="Gene3D" id="3.60.21.10">
    <property type="match status" value="1"/>
</dbReference>
<reference evidence="3 4" key="1">
    <citation type="submission" date="2017-04" db="EMBL/GenBank/DDBJ databases">
        <title>Draft Aigarchaeota genome from a New Zealand hot spring.</title>
        <authorList>
            <person name="Reysenbach A.-L."/>
            <person name="Donaho J.A."/>
            <person name="Gerhart J."/>
            <person name="Kelley J.F."/>
            <person name="Kouba K."/>
            <person name="Podar M."/>
            <person name="Stott M."/>
        </authorList>
    </citation>
    <scope>NUCLEOTIDE SEQUENCE [LARGE SCALE GENOMIC DNA]</scope>
    <source>
        <strain evidence="3">NZ13_MG1</strain>
    </source>
</reference>
<evidence type="ECO:0000313" key="3">
    <source>
        <dbReference type="EMBL" id="PUA32997.1"/>
    </source>
</evidence>
<comment type="caution">
    <text evidence="3">The sequence shown here is derived from an EMBL/GenBank/DDBJ whole genome shotgun (WGS) entry which is preliminary data.</text>
</comment>
<dbReference type="InterPro" id="IPR029052">
    <property type="entry name" value="Metallo-depent_PP-like"/>
</dbReference>